<dbReference type="RefSeq" id="WP_117600652.1">
    <property type="nucleotide sequence ID" value="NZ_JADPCC010000035.1"/>
</dbReference>
<sequence length="99" mass="11235">MIYEVNGDLRSSMLIDGTAEARLADILTIMDKRTFPKRESEKIVGGPGRLRALVNAQRVRVEYKSNGRSYYNASDVLSFAKVRKGKNNEKKNHYKRATA</sequence>
<organism evidence="1 2">
    <name type="scientific">Bacteroides uniformis</name>
    <dbReference type="NCBI Taxonomy" id="820"/>
    <lineage>
        <taxon>Bacteria</taxon>
        <taxon>Pseudomonadati</taxon>
        <taxon>Bacteroidota</taxon>
        <taxon>Bacteroidia</taxon>
        <taxon>Bacteroidales</taxon>
        <taxon>Bacteroidaceae</taxon>
        <taxon>Bacteroides</taxon>
    </lineage>
</organism>
<evidence type="ECO:0000313" key="1">
    <source>
        <dbReference type="EMBL" id="RGN93616.1"/>
    </source>
</evidence>
<dbReference type="AlphaFoldDB" id="A0A396EM21"/>
<dbReference type="EMBL" id="QSVA01000009">
    <property type="protein sequence ID" value="RGN93616.1"/>
    <property type="molecule type" value="Genomic_DNA"/>
</dbReference>
<evidence type="ECO:0000313" key="2">
    <source>
        <dbReference type="Proteomes" id="UP000260759"/>
    </source>
</evidence>
<proteinExistence type="predicted"/>
<reference evidence="1 2" key="1">
    <citation type="submission" date="2018-08" db="EMBL/GenBank/DDBJ databases">
        <title>A genome reference for cultivated species of the human gut microbiota.</title>
        <authorList>
            <person name="Zou Y."/>
            <person name="Xue W."/>
            <person name="Luo G."/>
        </authorList>
    </citation>
    <scope>NUCLEOTIDE SEQUENCE [LARGE SCALE GENOMIC DNA]</scope>
    <source>
        <strain evidence="1 2">OM03-4</strain>
    </source>
</reference>
<protein>
    <submittedName>
        <fullName evidence="1">Uncharacterized protein</fullName>
    </submittedName>
</protein>
<accession>A0A396EM21</accession>
<dbReference type="Proteomes" id="UP000260759">
    <property type="component" value="Unassembled WGS sequence"/>
</dbReference>
<name>A0A396EM21_BACUN</name>
<comment type="caution">
    <text evidence="1">The sequence shown here is derived from an EMBL/GenBank/DDBJ whole genome shotgun (WGS) entry which is preliminary data.</text>
</comment>
<gene>
    <name evidence="1" type="ORF">DXB37_12175</name>
</gene>